<keyword evidence="3 6" id="KW-0012">Acyltransferase</keyword>
<keyword evidence="7" id="KW-1185">Reference proteome</keyword>
<evidence type="ECO:0000256" key="3">
    <source>
        <dbReference type="ARBA" id="ARBA00023315"/>
    </source>
</evidence>
<dbReference type="PANTHER" id="PTHR10434:SF66">
    <property type="entry name" value="PHOSPHOLIPID_GLYCEROL ACYLTRANSFERASE DOMAIN-CONTAINING PROTEIN"/>
    <property type="match status" value="1"/>
</dbReference>
<evidence type="ECO:0000256" key="4">
    <source>
        <dbReference type="SAM" id="Phobius"/>
    </source>
</evidence>
<evidence type="ECO:0000256" key="2">
    <source>
        <dbReference type="ARBA" id="ARBA00022679"/>
    </source>
</evidence>
<feature type="transmembrane region" description="Helical" evidence="4">
    <location>
        <begin position="21"/>
        <end position="49"/>
    </location>
</feature>
<proteinExistence type="predicted"/>
<dbReference type="SMART" id="SM00563">
    <property type="entry name" value="PlsC"/>
    <property type="match status" value="1"/>
</dbReference>
<evidence type="ECO:0000313" key="7">
    <source>
        <dbReference type="Proteomes" id="UP000199445"/>
    </source>
</evidence>
<keyword evidence="4" id="KW-1133">Transmembrane helix</keyword>
<dbReference type="Proteomes" id="UP000199445">
    <property type="component" value="Unassembled WGS sequence"/>
</dbReference>
<reference evidence="6 7" key="1">
    <citation type="submission" date="2016-10" db="EMBL/GenBank/DDBJ databases">
        <authorList>
            <person name="de Groot N.N."/>
        </authorList>
    </citation>
    <scope>NUCLEOTIDE SEQUENCE [LARGE SCALE GENOMIC DNA]</scope>
    <source>
        <strain evidence="6 7">IBRC-M 10445</strain>
    </source>
</reference>
<dbReference type="RefSeq" id="WP_244888400.1">
    <property type="nucleotide sequence ID" value="NZ_FOSC01000010.1"/>
</dbReference>
<name>A0A1I3WND8_9GAMM</name>
<feature type="domain" description="Phospholipid/glycerol acyltransferase" evidence="5">
    <location>
        <begin position="95"/>
        <end position="203"/>
    </location>
</feature>
<dbReference type="InterPro" id="IPR002123">
    <property type="entry name" value="Plipid/glycerol_acylTrfase"/>
</dbReference>
<dbReference type="GO" id="GO:0003841">
    <property type="term" value="F:1-acylglycerol-3-phosphate O-acyltransferase activity"/>
    <property type="evidence" value="ECO:0007669"/>
    <property type="project" value="TreeGrafter"/>
</dbReference>
<organism evidence="6 7">
    <name type="scientific">Marinobacter persicus</name>
    <dbReference type="NCBI Taxonomy" id="930118"/>
    <lineage>
        <taxon>Bacteria</taxon>
        <taxon>Pseudomonadati</taxon>
        <taxon>Pseudomonadota</taxon>
        <taxon>Gammaproteobacteria</taxon>
        <taxon>Pseudomonadales</taxon>
        <taxon>Marinobacteraceae</taxon>
        <taxon>Marinobacter</taxon>
    </lineage>
</organism>
<accession>A0A1I3WND8</accession>
<dbReference type="PANTHER" id="PTHR10434">
    <property type="entry name" value="1-ACYL-SN-GLYCEROL-3-PHOSPHATE ACYLTRANSFERASE"/>
    <property type="match status" value="1"/>
</dbReference>
<evidence type="ECO:0000259" key="5">
    <source>
        <dbReference type="SMART" id="SM00563"/>
    </source>
</evidence>
<keyword evidence="4" id="KW-0812">Transmembrane</keyword>
<dbReference type="Pfam" id="PF01553">
    <property type="entry name" value="Acyltransferase"/>
    <property type="match status" value="1"/>
</dbReference>
<dbReference type="GO" id="GO:0006654">
    <property type="term" value="P:phosphatidic acid biosynthetic process"/>
    <property type="evidence" value="ECO:0007669"/>
    <property type="project" value="TreeGrafter"/>
</dbReference>
<sequence length="264" mass="29688">MAVVQACPGVPMKALERFWRVLATGFSFLVFGLGSLLFTLTVVPVSWLIRDELRSERFVKYMIHLCFRFFTGLMQKLGALTVEISHAERLASPGQLVIANHPTLIDVVFLVSFMPRADCVVKSSLLKNPLLSLPVKAARYITNDDPRAVIRAASDSFARGNTLIVFPEGTRTTPGEPMQLQRGAANIAIRTGHNLRPVIIDCAPPALGKNTPWYRVPERRMHMKFRVDEELDVSPYREGKPSVMSRQLTATIKDYFIRETAHHE</sequence>
<evidence type="ECO:0000256" key="1">
    <source>
        <dbReference type="ARBA" id="ARBA00005189"/>
    </source>
</evidence>
<protein>
    <submittedName>
        <fullName evidence="6">1-acyl-sn-glycerol-3-phosphate acyltransferases</fullName>
    </submittedName>
</protein>
<dbReference type="SUPFAM" id="SSF69593">
    <property type="entry name" value="Glycerol-3-phosphate (1)-acyltransferase"/>
    <property type="match status" value="1"/>
</dbReference>
<keyword evidence="4" id="KW-0472">Membrane</keyword>
<comment type="pathway">
    <text evidence="1">Lipid metabolism.</text>
</comment>
<dbReference type="AlphaFoldDB" id="A0A1I3WND8"/>
<gene>
    <name evidence="6" type="ORF">SAMN05216429_11049</name>
</gene>
<keyword evidence="2 6" id="KW-0808">Transferase</keyword>
<dbReference type="EMBL" id="FOSC01000010">
    <property type="protein sequence ID" value="SFK08870.1"/>
    <property type="molecule type" value="Genomic_DNA"/>
</dbReference>
<dbReference type="CDD" id="cd07989">
    <property type="entry name" value="LPLAT_AGPAT-like"/>
    <property type="match status" value="1"/>
</dbReference>
<evidence type="ECO:0000313" key="6">
    <source>
        <dbReference type="EMBL" id="SFK08870.1"/>
    </source>
</evidence>